<feature type="transmembrane region" description="Helical" evidence="10">
    <location>
        <begin position="21"/>
        <end position="43"/>
    </location>
</feature>
<feature type="transmembrane region" description="Helical" evidence="10">
    <location>
        <begin position="176"/>
        <end position="195"/>
    </location>
</feature>
<name>A0AA36FV13_9BILA</name>
<keyword evidence="3 8" id="KW-0812">Transmembrane</keyword>
<feature type="domain" description="Potassium channel" evidence="11">
    <location>
        <begin position="167"/>
        <end position="231"/>
    </location>
</feature>
<keyword evidence="6 10" id="KW-0472">Membrane</keyword>
<evidence type="ECO:0000256" key="1">
    <source>
        <dbReference type="ARBA" id="ARBA00004141"/>
    </source>
</evidence>
<dbReference type="Pfam" id="PF07885">
    <property type="entry name" value="Ion_trans_2"/>
    <property type="match status" value="2"/>
</dbReference>
<organism evidence="12 13">
    <name type="scientific">Mesorhabditis spiculigera</name>
    <dbReference type="NCBI Taxonomy" id="96644"/>
    <lineage>
        <taxon>Eukaryota</taxon>
        <taxon>Metazoa</taxon>
        <taxon>Ecdysozoa</taxon>
        <taxon>Nematoda</taxon>
        <taxon>Chromadorea</taxon>
        <taxon>Rhabditida</taxon>
        <taxon>Rhabditina</taxon>
        <taxon>Rhabditomorpha</taxon>
        <taxon>Rhabditoidea</taxon>
        <taxon>Rhabditidae</taxon>
        <taxon>Mesorhabditinae</taxon>
        <taxon>Mesorhabditis</taxon>
    </lineage>
</organism>
<dbReference type="SUPFAM" id="SSF81324">
    <property type="entry name" value="Voltage-gated potassium channels"/>
    <property type="match status" value="2"/>
</dbReference>
<evidence type="ECO:0000313" key="13">
    <source>
        <dbReference type="Proteomes" id="UP001177023"/>
    </source>
</evidence>
<sequence length="497" mass="56708">MVLNRGTFVNKKKIDVKKLAPYALHLVMVVAVALYCVIGAITIRNIEAVPKNYTNLTIEDFPTAPRVKRQGYWIQREPMSRTRRCVIQALKFIAEETNCSEHLMLTASGVKMLDECYQDDLEKSLDQQGPPKVQLLEHKIRHQAHRDRDLSKEYSGSASIETVSVKFDGEEIEWEYWSFMDSIVFCFTVITTIGYGNVAPQTFEGRLFVICYGLVGVPFTMLAIANLGKFFASLLKAWTRPFITCCRKFKSSIRRHGTSKEKESLVDYSKIKSTDSNGNEADSDSEDEKEKPEEEEEEDPDAMTDAMVLFVAFVIYIVLGSFMISSYEEDMDFFLAIYFNFVTLTTIGLGDLVPQRKEYLVLTLSYVAIGLALTTIAIEIAAEYLKKLHYFGRKLDNVSNVKIWFGGQQLTMKQLVRNLGDQFNVDVDQLQNLNLEQFVDNAIRVEAGELPSLRQQDKPYMHTQYWRAVQGRLIFVDEDLPTDQDSNANYSIVTAEP</sequence>
<protein>
    <recommendedName>
        <fullName evidence="11">Potassium channel domain-containing protein</fullName>
    </recommendedName>
</protein>
<evidence type="ECO:0000313" key="12">
    <source>
        <dbReference type="EMBL" id="CAJ0567983.1"/>
    </source>
</evidence>
<evidence type="ECO:0000256" key="3">
    <source>
        <dbReference type="ARBA" id="ARBA00022692"/>
    </source>
</evidence>
<reference evidence="12" key="1">
    <citation type="submission" date="2023-06" db="EMBL/GenBank/DDBJ databases">
        <authorList>
            <person name="Delattre M."/>
        </authorList>
    </citation>
    <scope>NUCLEOTIDE SEQUENCE</scope>
    <source>
        <strain evidence="12">AF72</strain>
    </source>
</reference>
<evidence type="ECO:0000256" key="9">
    <source>
        <dbReference type="SAM" id="MobiDB-lite"/>
    </source>
</evidence>
<dbReference type="AlphaFoldDB" id="A0AA36FV13"/>
<evidence type="ECO:0000256" key="2">
    <source>
        <dbReference type="ARBA" id="ARBA00022448"/>
    </source>
</evidence>
<keyword evidence="13" id="KW-1185">Reference proteome</keyword>
<gene>
    <name evidence="12" type="ORF">MSPICULIGERA_LOCUS6514</name>
</gene>
<dbReference type="InterPro" id="IPR003280">
    <property type="entry name" value="2pore_dom_K_chnl"/>
</dbReference>
<dbReference type="GO" id="GO:0005886">
    <property type="term" value="C:plasma membrane"/>
    <property type="evidence" value="ECO:0007669"/>
    <property type="project" value="TreeGrafter"/>
</dbReference>
<dbReference type="Gene3D" id="1.10.287.70">
    <property type="match status" value="1"/>
</dbReference>
<evidence type="ECO:0000259" key="11">
    <source>
        <dbReference type="Pfam" id="PF07885"/>
    </source>
</evidence>
<dbReference type="PANTHER" id="PTHR11003:SF97">
    <property type="entry name" value="POTASSIUM CHANNEL DOMAIN-CONTAINING PROTEIN"/>
    <property type="match status" value="1"/>
</dbReference>
<dbReference type="InterPro" id="IPR013099">
    <property type="entry name" value="K_chnl_dom"/>
</dbReference>
<dbReference type="GO" id="GO:0022841">
    <property type="term" value="F:potassium ion leak channel activity"/>
    <property type="evidence" value="ECO:0007669"/>
    <property type="project" value="TreeGrafter"/>
</dbReference>
<comment type="caution">
    <text evidence="12">The sequence shown here is derived from an EMBL/GenBank/DDBJ whole genome shotgun (WGS) entry which is preliminary data.</text>
</comment>
<evidence type="ECO:0000256" key="8">
    <source>
        <dbReference type="RuleBase" id="RU003857"/>
    </source>
</evidence>
<accession>A0AA36FV13</accession>
<feature type="transmembrane region" description="Helical" evidence="10">
    <location>
        <begin position="207"/>
        <end position="228"/>
    </location>
</feature>
<dbReference type="PANTHER" id="PTHR11003">
    <property type="entry name" value="POTASSIUM CHANNEL, SUBFAMILY K"/>
    <property type="match status" value="1"/>
</dbReference>
<feature type="compositionally biased region" description="Acidic residues" evidence="9">
    <location>
        <begin position="281"/>
        <end position="301"/>
    </location>
</feature>
<comment type="subcellular location">
    <subcellularLocation>
        <location evidence="1">Membrane</location>
        <topology evidence="1">Multi-pass membrane protein</topology>
    </subcellularLocation>
</comment>
<evidence type="ECO:0000256" key="10">
    <source>
        <dbReference type="SAM" id="Phobius"/>
    </source>
</evidence>
<feature type="domain" description="Potassium channel" evidence="11">
    <location>
        <begin position="313"/>
        <end position="386"/>
    </location>
</feature>
<proteinExistence type="inferred from homology"/>
<keyword evidence="5 8" id="KW-0406">Ion transport</keyword>
<feature type="transmembrane region" description="Helical" evidence="10">
    <location>
        <begin position="333"/>
        <end position="353"/>
    </location>
</feature>
<dbReference type="GO" id="GO:0030322">
    <property type="term" value="P:stabilization of membrane potential"/>
    <property type="evidence" value="ECO:0007669"/>
    <property type="project" value="TreeGrafter"/>
</dbReference>
<feature type="region of interest" description="Disordered" evidence="9">
    <location>
        <begin position="272"/>
        <end position="301"/>
    </location>
</feature>
<keyword evidence="4 10" id="KW-1133">Transmembrane helix</keyword>
<evidence type="ECO:0000256" key="7">
    <source>
        <dbReference type="ARBA" id="ARBA00023303"/>
    </source>
</evidence>
<comment type="similarity">
    <text evidence="8">Belongs to the two pore domain potassium channel (TC 1.A.1.8) family.</text>
</comment>
<evidence type="ECO:0000256" key="6">
    <source>
        <dbReference type="ARBA" id="ARBA00023136"/>
    </source>
</evidence>
<keyword evidence="7 8" id="KW-0407">Ion channel</keyword>
<feature type="non-terminal residue" evidence="12">
    <location>
        <position position="497"/>
    </location>
</feature>
<keyword evidence="2 8" id="KW-0813">Transport</keyword>
<feature type="transmembrane region" description="Helical" evidence="10">
    <location>
        <begin position="359"/>
        <end position="385"/>
    </location>
</feature>
<dbReference type="Proteomes" id="UP001177023">
    <property type="component" value="Unassembled WGS sequence"/>
</dbReference>
<dbReference type="EMBL" id="CATQJA010001623">
    <property type="protein sequence ID" value="CAJ0567983.1"/>
    <property type="molecule type" value="Genomic_DNA"/>
</dbReference>
<evidence type="ECO:0000256" key="4">
    <source>
        <dbReference type="ARBA" id="ARBA00022989"/>
    </source>
</evidence>
<dbReference type="PRINTS" id="PR01333">
    <property type="entry name" value="2POREKCHANEL"/>
</dbReference>
<dbReference type="GO" id="GO:0015271">
    <property type="term" value="F:outward rectifier potassium channel activity"/>
    <property type="evidence" value="ECO:0007669"/>
    <property type="project" value="TreeGrafter"/>
</dbReference>
<evidence type="ECO:0000256" key="5">
    <source>
        <dbReference type="ARBA" id="ARBA00023065"/>
    </source>
</evidence>
<feature type="transmembrane region" description="Helical" evidence="10">
    <location>
        <begin position="306"/>
        <end position="326"/>
    </location>
</feature>